<keyword evidence="2" id="KW-0238">DNA-binding</keyword>
<dbReference type="CDD" id="cd10152">
    <property type="entry name" value="SaCsoR-like_DUF156"/>
    <property type="match status" value="1"/>
</dbReference>
<dbReference type="EMBL" id="QJSW01000014">
    <property type="protein sequence ID" value="PYE47328.1"/>
    <property type="molecule type" value="Genomic_DNA"/>
</dbReference>
<dbReference type="AlphaFoldDB" id="A0A2V4VYZ8"/>
<dbReference type="InterPro" id="IPR038390">
    <property type="entry name" value="Metal_Tscrpt_repr_sf"/>
</dbReference>
<reference evidence="2 3" key="1">
    <citation type="submission" date="2018-06" db="EMBL/GenBank/DDBJ databases">
        <title>Genomic Encyclopedia of Type Strains, Phase III (KMG-III): the genomes of soil and plant-associated and newly described type strains.</title>
        <authorList>
            <person name="Whitman W."/>
        </authorList>
    </citation>
    <scope>NUCLEOTIDE SEQUENCE [LARGE SCALE GENOMIC DNA]</scope>
    <source>
        <strain evidence="2 3">CECT 7022</strain>
    </source>
</reference>
<accession>A0A2V4VYZ8</accession>
<evidence type="ECO:0000313" key="2">
    <source>
        <dbReference type="EMBL" id="PYE47328.1"/>
    </source>
</evidence>
<dbReference type="Proteomes" id="UP000247790">
    <property type="component" value="Unassembled WGS sequence"/>
</dbReference>
<evidence type="ECO:0000313" key="3">
    <source>
        <dbReference type="Proteomes" id="UP000247790"/>
    </source>
</evidence>
<feature type="compositionally biased region" description="Basic and acidic residues" evidence="1">
    <location>
        <begin position="1"/>
        <end position="10"/>
    </location>
</feature>
<dbReference type="GO" id="GO:0003677">
    <property type="term" value="F:DNA binding"/>
    <property type="evidence" value="ECO:0007669"/>
    <property type="project" value="UniProtKB-KW"/>
</dbReference>
<dbReference type="PANTHER" id="PTHR33677:SF3">
    <property type="entry name" value="COPPER-SENSING TRANSCRIPTIONAL REPRESSOR RICR"/>
    <property type="match status" value="1"/>
</dbReference>
<organism evidence="2 3">
    <name type="scientific">Paenibacillus barcinonensis</name>
    <dbReference type="NCBI Taxonomy" id="198119"/>
    <lineage>
        <taxon>Bacteria</taxon>
        <taxon>Bacillati</taxon>
        <taxon>Bacillota</taxon>
        <taxon>Bacilli</taxon>
        <taxon>Bacillales</taxon>
        <taxon>Paenibacillaceae</taxon>
        <taxon>Paenibacillus</taxon>
    </lineage>
</organism>
<feature type="compositionally biased region" description="Polar residues" evidence="1">
    <location>
        <begin position="27"/>
        <end position="56"/>
    </location>
</feature>
<dbReference type="GO" id="GO:0045892">
    <property type="term" value="P:negative regulation of DNA-templated transcription"/>
    <property type="evidence" value="ECO:0007669"/>
    <property type="project" value="UniProtKB-ARBA"/>
</dbReference>
<comment type="caution">
    <text evidence="2">The sequence shown here is derived from an EMBL/GenBank/DDBJ whole genome shotgun (WGS) entry which is preliminary data.</text>
</comment>
<dbReference type="Gene3D" id="1.20.58.1000">
    <property type="entry name" value="Metal-sensitive repressor, helix protomer"/>
    <property type="match status" value="1"/>
</dbReference>
<evidence type="ECO:0000256" key="1">
    <source>
        <dbReference type="SAM" id="MobiDB-lite"/>
    </source>
</evidence>
<dbReference type="PANTHER" id="PTHR33677">
    <property type="entry name" value="TRANSCRIPTIONAL REPRESSOR FRMR-RELATED"/>
    <property type="match status" value="1"/>
</dbReference>
<proteinExistence type="predicted"/>
<sequence>MMEHQSHPEEPLFVAAEGSAKVMQADTGAQTNAHEGGISASNDQADSAQKSEQQAADSCHAVNLDKDGKPVRQSHHSQEMKSNLISRLNRVEGQIRGIKGLIEKDTYCDDVLTQIAAAQSALNSVGKLLLEGHMKSCIVERIQAGEHEVVDELLVTVRKLMK</sequence>
<dbReference type="Pfam" id="PF02583">
    <property type="entry name" value="Trns_repr_metal"/>
    <property type="match status" value="1"/>
</dbReference>
<dbReference type="InterPro" id="IPR003735">
    <property type="entry name" value="Metal_Tscrpt_repr"/>
</dbReference>
<protein>
    <submittedName>
        <fullName evidence="2">DNA-binding FrmR family transcriptional regulator</fullName>
    </submittedName>
</protein>
<dbReference type="GO" id="GO:0046872">
    <property type="term" value="F:metal ion binding"/>
    <property type="evidence" value="ECO:0007669"/>
    <property type="project" value="InterPro"/>
</dbReference>
<name>A0A2V4VYZ8_PAEBA</name>
<gene>
    <name evidence="2" type="ORF">DFQ00_11468</name>
</gene>
<feature type="region of interest" description="Disordered" evidence="1">
    <location>
        <begin position="1"/>
        <end position="81"/>
    </location>
</feature>